<feature type="region of interest" description="Disordered" evidence="1">
    <location>
        <begin position="965"/>
        <end position="989"/>
    </location>
</feature>
<feature type="domain" description="PWWP" evidence="2">
    <location>
        <begin position="182"/>
        <end position="243"/>
    </location>
</feature>
<dbReference type="PANTHER" id="PTHR10688:SF3">
    <property type="entry name" value="PWWP DOMAIN-CONTAINING PROTEIN 6"/>
    <property type="match status" value="1"/>
</dbReference>
<evidence type="ECO:0000313" key="4">
    <source>
        <dbReference type="EMBL" id="MBW92321.1"/>
    </source>
</evidence>
<sequence>MEAPKTPTKIAAKSSSLGQEPSKTPDPDISHLKATSLVENSKENGIGVPVNGNRGFGGDLDGGVGKMEMAIDGDLRNQKIAAFSDEVEGLEDSEMSGVSSLLEMQANRSRRGLGSVLDVIAQNEKKGSEGSDGGSFVVDRHMNIPKSDASKGYPAARFRNLGDSKDGEAEEDIGDDMLEFFVGDFVWGKIKSHPWWPGRIYDPLNASDYAKKVKQGDRILVAYFGDGTFAWCNPSQLKPFGENFAEMSKQSSSRNFANALEKAVDEVSRLVDLKMTCSCVPKENLIGFGRSLAVNAGIREGLLVPEAGIEKFADAFFEPVELLSALKTFAQVASVTNMLKIGIFKSWLSAFYRARGGYQLPLYHDPQPIPGLEDENGDLPLGISGYDNKVGTITKRPVEEDWPSPSRAHEFSQTLQEHQGVSVGGQYQRRKQKSMAEILGGHTATEAENRKDDEDEEETRLGELKASVEAKKGKDRGKNLARDIIEVGDFAKGANLGSPASLSGMKKRKGNYEAASEGRNKAEDVERARAKSGTPATSSGRKKGEVNDEALGDGSNVTSKLRKRKESKLSESQVASEEKVSSLELDDSAVNKRHRKSTKPRGKQEERSAADSGEGKKEEKKENIMSAEKMVGGSRIEIDNGKSQEQIEQASSPRERKKSKYLSPPYTDLKVQRKKELDAEQQSIANESQLAESMSPAAGHLDGSPPILKNIKGSPKKLPEEAPGNEGSDKAGPKTAKQDQDNIVDPKKAKALANEVLSHIQYAALNPLYLKESNSLDMVEEFLSAFRSSIYHSGSNYKMYKQSQRGRSSKSQETEPGPLATEQNEAADSSSDNKARSKRTKKSKVAQSDMPNIQPTMHALDTNENVKEPDGIAPGAALLVTFGPGSSLPAKNDLLNIYGKYGALNGEQTDMFYHNYCARIVFLSSSDAEEAFNQSQLASPFGAATVTFRLQYLSSETKTRELKEISNPKPNPLAKETAKVPKKSSASQPSAVDVSELKYVRQRLQMMTSMLEMADGKVSPEFKSKLEVEIKALVEKLSTLVGSPS</sequence>
<feature type="region of interest" description="Disordered" evidence="1">
    <location>
        <begin position="397"/>
        <end position="476"/>
    </location>
</feature>
<feature type="compositionally biased region" description="Basic and acidic residues" evidence="1">
    <location>
        <begin position="516"/>
        <end position="529"/>
    </location>
</feature>
<dbReference type="SMART" id="SM00293">
    <property type="entry name" value="PWWP"/>
    <property type="match status" value="1"/>
</dbReference>
<dbReference type="EMBL" id="GGEC01011837">
    <property type="protein sequence ID" value="MBW92320.1"/>
    <property type="molecule type" value="Transcribed_RNA"/>
</dbReference>
<evidence type="ECO:0000313" key="3">
    <source>
        <dbReference type="EMBL" id="MBW92320.1"/>
    </source>
</evidence>
<feature type="compositionally biased region" description="Polar residues" evidence="1">
    <location>
        <begin position="643"/>
        <end position="652"/>
    </location>
</feature>
<feature type="compositionally biased region" description="Basic and acidic residues" evidence="1">
    <location>
        <begin position="459"/>
        <end position="476"/>
    </location>
</feature>
<feature type="compositionally biased region" description="Polar residues" evidence="1">
    <location>
        <begin position="821"/>
        <end position="832"/>
    </location>
</feature>
<feature type="region of interest" description="Disordered" evidence="1">
    <location>
        <begin position="801"/>
        <end position="856"/>
    </location>
</feature>
<feature type="compositionally biased region" description="Basic and acidic residues" evidence="1">
    <location>
        <begin position="602"/>
        <end position="623"/>
    </location>
</feature>
<organism evidence="3">
    <name type="scientific">Rhizophora mucronata</name>
    <name type="common">Asiatic mangrove</name>
    <dbReference type="NCBI Taxonomy" id="61149"/>
    <lineage>
        <taxon>Eukaryota</taxon>
        <taxon>Viridiplantae</taxon>
        <taxon>Streptophyta</taxon>
        <taxon>Embryophyta</taxon>
        <taxon>Tracheophyta</taxon>
        <taxon>Spermatophyta</taxon>
        <taxon>Magnoliopsida</taxon>
        <taxon>eudicotyledons</taxon>
        <taxon>Gunneridae</taxon>
        <taxon>Pentapetalae</taxon>
        <taxon>rosids</taxon>
        <taxon>fabids</taxon>
        <taxon>Malpighiales</taxon>
        <taxon>Rhizophoraceae</taxon>
        <taxon>Rhizophora</taxon>
    </lineage>
</organism>
<dbReference type="EMBL" id="GGEC01011838">
    <property type="protein sequence ID" value="MBW92321.1"/>
    <property type="molecule type" value="Transcribed_RNA"/>
</dbReference>
<dbReference type="Gene3D" id="2.30.30.140">
    <property type="match status" value="1"/>
</dbReference>
<feature type="compositionally biased region" description="Basic and acidic residues" evidence="1">
    <location>
        <begin position="727"/>
        <end position="747"/>
    </location>
</feature>
<dbReference type="AlphaFoldDB" id="A0A2P2JFT2"/>
<feature type="compositionally biased region" description="Polar residues" evidence="1">
    <location>
        <begin position="13"/>
        <end position="22"/>
    </location>
</feature>
<dbReference type="InterPro" id="IPR052657">
    <property type="entry name" value="PDP_family_Arabidopsis"/>
</dbReference>
<dbReference type="CDD" id="cd05162">
    <property type="entry name" value="PWWP"/>
    <property type="match status" value="1"/>
</dbReference>
<dbReference type="SUPFAM" id="SSF63748">
    <property type="entry name" value="Tudor/PWWP/MBT"/>
    <property type="match status" value="1"/>
</dbReference>
<dbReference type="PANTHER" id="PTHR10688">
    <property type="entry name" value="PWWP DOMAIN-CONTAINING PROTEIN"/>
    <property type="match status" value="1"/>
</dbReference>
<protein>
    <submittedName>
        <fullName evidence="4">Uncharacterized protein LOC8289805 isoform X1</fullName>
    </submittedName>
    <submittedName>
        <fullName evidence="3">Uncharacterized protein LOC8289805 isoform X2</fullName>
    </submittedName>
</protein>
<feature type="compositionally biased region" description="Low complexity" evidence="1">
    <location>
        <begin position="801"/>
        <end position="811"/>
    </location>
</feature>
<dbReference type="InterPro" id="IPR000313">
    <property type="entry name" value="PWWP_dom"/>
</dbReference>
<dbReference type="Pfam" id="PF00855">
    <property type="entry name" value="PWWP"/>
    <property type="match status" value="1"/>
</dbReference>
<feature type="region of interest" description="Disordered" evidence="1">
    <location>
        <begin position="1"/>
        <end position="50"/>
    </location>
</feature>
<proteinExistence type="predicted"/>
<feature type="compositionally biased region" description="Polar residues" evidence="1">
    <location>
        <begin position="680"/>
        <end position="692"/>
    </location>
</feature>
<feature type="region of interest" description="Disordered" evidence="1">
    <location>
        <begin position="492"/>
        <end position="747"/>
    </location>
</feature>
<feature type="compositionally biased region" description="Basic residues" evidence="1">
    <location>
        <begin position="591"/>
        <end position="601"/>
    </location>
</feature>
<evidence type="ECO:0000256" key="1">
    <source>
        <dbReference type="SAM" id="MobiDB-lite"/>
    </source>
</evidence>
<reference evidence="3" key="1">
    <citation type="submission" date="2018-02" db="EMBL/GenBank/DDBJ databases">
        <title>Rhizophora mucronata_Transcriptome.</title>
        <authorList>
            <person name="Meera S.P."/>
            <person name="Sreeshan A."/>
            <person name="Augustine A."/>
        </authorList>
    </citation>
    <scope>NUCLEOTIDE SEQUENCE</scope>
    <source>
        <tissue evidence="3">Leaf</tissue>
    </source>
</reference>
<evidence type="ECO:0000259" key="2">
    <source>
        <dbReference type="PROSITE" id="PS50812"/>
    </source>
</evidence>
<feature type="compositionally biased region" description="Polar residues" evidence="1">
    <location>
        <begin position="845"/>
        <end position="855"/>
    </location>
</feature>
<name>A0A2P2JFT2_RHIMU</name>
<dbReference type="PROSITE" id="PS50812">
    <property type="entry name" value="PWWP"/>
    <property type="match status" value="1"/>
</dbReference>
<accession>A0A2P2JFT2</accession>